<feature type="region of interest" description="Disordered" evidence="4">
    <location>
        <begin position="451"/>
        <end position="481"/>
    </location>
</feature>
<feature type="repeat" description="WD" evidence="3">
    <location>
        <begin position="321"/>
        <end position="354"/>
    </location>
</feature>
<dbReference type="InterPro" id="IPR015943">
    <property type="entry name" value="WD40/YVTN_repeat-like_dom_sf"/>
</dbReference>
<protein>
    <submittedName>
        <fullName evidence="6">DDB1- and CUL4-associated factor 5-like isoform X1</fullName>
    </submittedName>
</protein>
<keyword evidence="1 3" id="KW-0853">WD repeat</keyword>
<dbReference type="Pfam" id="PF00400">
    <property type="entry name" value="WD40"/>
    <property type="match status" value="3"/>
</dbReference>
<feature type="region of interest" description="Disordered" evidence="4">
    <location>
        <begin position="752"/>
        <end position="772"/>
    </location>
</feature>
<name>A0ABM1C5I1_LIMPO</name>
<dbReference type="PROSITE" id="PS00678">
    <property type="entry name" value="WD_REPEATS_1"/>
    <property type="match status" value="1"/>
</dbReference>
<dbReference type="Proteomes" id="UP000694941">
    <property type="component" value="Unplaced"/>
</dbReference>
<dbReference type="PROSITE" id="PS50082">
    <property type="entry name" value="WD_REPEATS_2"/>
    <property type="match status" value="3"/>
</dbReference>
<proteinExistence type="predicted"/>
<reference evidence="6" key="1">
    <citation type="submission" date="2025-08" db="UniProtKB">
        <authorList>
            <consortium name="RefSeq"/>
        </authorList>
    </citation>
    <scope>IDENTIFICATION</scope>
    <source>
        <tissue evidence="6">Muscle</tissue>
    </source>
</reference>
<dbReference type="RefSeq" id="XP_013794558.1">
    <property type="nucleotide sequence ID" value="XM_013939104.2"/>
</dbReference>
<dbReference type="GeneID" id="106478553"/>
<feature type="compositionally biased region" description="Low complexity" evidence="4">
    <location>
        <begin position="451"/>
        <end position="462"/>
    </location>
</feature>
<organism evidence="5 6">
    <name type="scientific">Limulus polyphemus</name>
    <name type="common">Atlantic horseshoe crab</name>
    <dbReference type="NCBI Taxonomy" id="6850"/>
    <lineage>
        <taxon>Eukaryota</taxon>
        <taxon>Metazoa</taxon>
        <taxon>Ecdysozoa</taxon>
        <taxon>Arthropoda</taxon>
        <taxon>Chelicerata</taxon>
        <taxon>Merostomata</taxon>
        <taxon>Xiphosura</taxon>
        <taxon>Limulidae</taxon>
        <taxon>Limulus</taxon>
    </lineage>
</organism>
<dbReference type="PROSITE" id="PS50294">
    <property type="entry name" value="WD_REPEATS_REGION"/>
    <property type="match status" value="2"/>
</dbReference>
<dbReference type="SMART" id="SM00320">
    <property type="entry name" value="WD40"/>
    <property type="match status" value="6"/>
</dbReference>
<gene>
    <name evidence="6" type="primary">LOC106478553</name>
</gene>
<evidence type="ECO:0000256" key="4">
    <source>
        <dbReference type="SAM" id="MobiDB-lite"/>
    </source>
</evidence>
<feature type="region of interest" description="Disordered" evidence="4">
    <location>
        <begin position="605"/>
        <end position="634"/>
    </location>
</feature>
<dbReference type="InterPro" id="IPR019775">
    <property type="entry name" value="WD40_repeat_CS"/>
</dbReference>
<keyword evidence="5" id="KW-1185">Reference proteome</keyword>
<dbReference type="PANTHER" id="PTHR15574:SF43">
    <property type="entry name" value="DDB1- AND CUL4-ASSOCIATED FACTOR 5"/>
    <property type="match status" value="1"/>
</dbReference>
<evidence type="ECO:0000256" key="2">
    <source>
        <dbReference type="ARBA" id="ARBA00022737"/>
    </source>
</evidence>
<feature type="repeat" description="WD" evidence="3">
    <location>
        <begin position="131"/>
        <end position="173"/>
    </location>
</feature>
<dbReference type="PANTHER" id="PTHR15574">
    <property type="entry name" value="WD REPEAT DOMAIN-CONTAINING FAMILY"/>
    <property type="match status" value="1"/>
</dbReference>
<evidence type="ECO:0000256" key="3">
    <source>
        <dbReference type="PROSITE-ProRule" id="PRU00221"/>
    </source>
</evidence>
<dbReference type="InterPro" id="IPR001680">
    <property type="entry name" value="WD40_rpt"/>
</dbReference>
<evidence type="ECO:0000256" key="1">
    <source>
        <dbReference type="ARBA" id="ARBA00022574"/>
    </source>
</evidence>
<dbReference type="InterPro" id="IPR045151">
    <property type="entry name" value="DCAF8"/>
</dbReference>
<feature type="compositionally biased region" description="Basic residues" evidence="4">
    <location>
        <begin position="752"/>
        <end position="762"/>
    </location>
</feature>
<dbReference type="SUPFAM" id="SSF50978">
    <property type="entry name" value="WD40 repeat-like"/>
    <property type="match status" value="1"/>
</dbReference>
<feature type="repeat" description="WD" evidence="3">
    <location>
        <begin position="43"/>
        <end position="77"/>
    </location>
</feature>
<keyword evidence="2" id="KW-0677">Repeat</keyword>
<dbReference type="Gene3D" id="2.130.10.10">
    <property type="entry name" value="YVTN repeat-like/Quinoprotein amine dehydrogenase"/>
    <property type="match status" value="3"/>
</dbReference>
<dbReference type="InterPro" id="IPR036322">
    <property type="entry name" value="WD40_repeat_dom_sf"/>
</dbReference>
<accession>A0ABM1C5I1</accession>
<sequence length="772" mass="86773">MERKNLIFEYLTQRQFNGSRVTAPVPVLRQRFATASNLYTRDLFAHYGCVNAIEFSYDGEWLASGGDDRRVLLWNVERTMTGKNKPETMKAEHNSNIFCLCFDIKHTKLFSAGNDEQVVVHDPHTGSALDIFSHEDAVYGISVEPTNDCVFATACNDGRILIWDSRESSSSDPFMVAGYMSAFHAVMYNPVEPRLLATANSKEGIGLWDIRKPRVALLQYGGKLCAQGAMSVRFNSSGSQLIALRRRLPPVLYNVHSSYPVAEFDHPGYYNSCTMKSCSFGGDSDQYILSGSDDFRLYVWKIPDSTGHNKSLWNNKAHMVLRGHRSIVNQVRYNTMRSLIVSSGVEKVIKLWSMFPLPDWSGSLNRSGNTEFRKVYSREDYNNLALENGQFMTHDYSHHSVKEDPLMIAFFDSLVQQDIESCSSDSSDQLTNTELLPTCLEAQSSMLNFESSGSLSSSLSSSSDEEKQKSHKRDGSFSPQNNFYLSTLASRIKGNQILLDGDNEEQKSNDPDATTDPISELIARKRHKQILQTARSSLRRTTKKVRNINEDKKCSTTNNALKSQQDFTRTCMALDSVPHDEHKLSCKKDNRNTLRKRRARILQDLSDSVSSSDSEEERIPNNGNLCNNPFNGPSQKPTYSKSLKAIEVKNTLPQTSYSLQNNCVVSSCSALESNFSEEPSVSKLDSDMEASECSSKHCLEISSSKTNSSLCSFQNNTLSTEVPLQEHGKNPSNQKSTNCNLQSAVAFKRIHQKAHLSRKYRSRQSQEDENGE</sequence>
<feature type="compositionally biased region" description="Low complexity" evidence="4">
    <location>
        <begin position="620"/>
        <end position="633"/>
    </location>
</feature>
<evidence type="ECO:0000313" key="6">
    <source>
        <dbReference type="RefSeq" id="XP_013794558.1"/>
    </source>
</evidence>
<evidence type="ECO:0000313" key="5">
    <source>
        <dbReference type="Proteomes" id="UP000694941"/>
    </source>
</evidence>